<dbReference type="SUPFAM" id="SSF53448">
    <property type="entry name" value="Nucleotide-diphospho-sugar transferases"/>
    <property type="match status" value="1"/>
</dbReference>
<evidence type="ECO:0008006" key="3">
    <source>
        <dbReference type="Google" id="ProtNLM"/>
    </source>
</evidence>
<dbReference type="PANTHER" id="PTHR36529:SF1">
    <property type="entry name" value="GLYCOSYLTRANSFERASE"/>
    <property type="match status" value="1"/>
</dbReference>
<dbReference type="PANTHER" id="PTHR36529">
    <property type="entry name" value="SLL1095 PROTEIN"/>
    <property type="match status" value="1"/>
</dbReference>
<sequence length="223" mass="23581">MNERACVLVVAKAPVPGLAKTRLTPAATREQAAEVAAASLLDTLDAVLAVPRVRRVVAMTGDLDAAAQAPELRRMLRWFDVIPQRGDNFAERLVNAHHDVADLPVVQIGMDTPQVTPWLLGSAVVGTLAGDATLGLAEDGGWWALGLRDPVHAMALSDVPMSQPDTGRRTLDALHDRDLHVTPLPVLSDVDTVVDAARVAKLVPRSRFAAAVAAISTAGQPIP</sequence>
<evidence type="ECO:0000313" key="1">
    <source>
        <dbReference type="EMBL" id="REH41744.1"/>
    </source>
</evidence>
<comment type="caution">
    <text evidence="1">The sequence shown here is derived from an EMBL/GenBank/DDBJ whole genome shotgun (WGS) entry which is preliminary data.</text>
</comment>
<evidence type="ECO:0000313" key="2">
    <source>
        <dbReference type="Proteomes" id="UP000256269"/>
    </source>
</evidence>
<dbReference type="EMBL" id="QUNO01000011">
    <property type="protein sequence ID" value="REH41744.1"/>
    <property type="molecule type" value="Genomic_DNA"/>
</dbReference>
<organism evidence="1 2">
    <name type="scientific">Kutzneria buriramensis</name>
    <dbReference type="NCBI Taxonomy" id="1045776"/>
    <lineage>
        <taxon>Bacteria</taxon>
        <taxon>Bacillati</taxon>
        <taxon>Actinomycetota</taxon>
        <taxon>Actinomycetes</taxon>
        <taxon>Pseudonocardiales</taxon>
        <taxon>Pseudonocardiaceae</taxon>
        <taxon>Kutzneria</taxon>
    </lineage>
</organism>
<gene>
    <name evidence="1" type="ORF">BCF44_11145</name>
</gene>
<name>A0A3E0HBF9_9PSEU</name>
<dbReference type="AlphaFoldDB" id="A0A3E0HBF9"/>
<dbReference type="RefSeq" id="WP_116177793.1">
    <property type="nucleotide sequence ID" value="NZ_CP144375.1"/>
</dbReference>
<dbReference type="Pfam" id="PF09837">
    <property type="entry name" value="DUF2064"/>
    <property type="match status" value="1"/>
</dbReference>
<keyword evidence="2" id="KW-1185">Reference proteome</keyword>
<accession>A0A3E0HBF9</accession>
<dbReference type="InterPro" id="IPR018641">
    <property type="entry name" value="Trfase_1_rSAM/seldom-assoc"/>
</dbReference>
<dbReference type="Proteomes" id="UP000256269">
    <property type="component" value="Unassembled WGS sequence"/>
</dbReference>
<proteinExistence type="predicted"/>
<protein>
    <recommendedName>
        <fullName evidence="3">Glycosyltransferase A (GT-A) superfamily protein (DUF2064 family)</fullName>
    </recommendedName>
</protein>
<dbReference type="OrthoDB" id="9798250at2"/>
<reference evidence="1 2" key="1">
    <citation type="submission" date="2018-08" db="EMBL/GenBank/DDBJ databases">
        <title>Genomic Encyclopedia of Archaeal and Bacterial Type Strains, Phase II (KMG-II): from individual species to whole genera.</title>
        <authorList>
            <person name="Goeker M."/>
        </authorList>
    </citation>
    <scope>NUCLEOTIDE SEQUENCE [LARGE SCALE GENOMIC DNA]</scope>
    <source>
        <strain evidence="1 2">DSM 45791</strain>
    </source>
</reference>
<dbReference type="Gene3D" id="3.90.550.10">
    <property type="entry name" value="Spore Coat Polysaccharide Biosynthesis Protein SpsA, Chain A"/>
    <property type="match status" value="1"/>
</dbReference>
<dbReference type="InterPro" id="IPR029044">
    <property type="entry name" value="Nucleotide-diphossugar_trans"/>
</dbReference>